<dbReference type="EMBL" id="MN577571">
    <property type="protein sequence ID" value="QGT50627.1"/>
    <property type="molecule type" value="Genomic_DNA"/>
</dbReference>
<gene>
    <name evidence="1" type="ORF">Elusimicrob1349_0970</name>
</gene>
<proteinExistence type="predicted"/>
<name>A0A650ELE2_9BACT</name>
<dbReference type="AlphaFoldDB" id="A0A650ELE2"/>
<sequence>MNKNVKVKPCKNCSRLFAALGKQTVCPKCLRENHKKACLNWQAVQKQGWRKKYEERGGEHKRDYNRREAKQCLTFEFTAGKWYWRAGNGLTNGPFDTIRAARKDANTAL</sequence>
<reference evidence="1" key="1">
    <citation type="journal article" date="2020" name="J. ISSAAS">
        <title>Lactobacilli and other gastrointestinal microbiota of Peromyscus leucopus, reservoir host for agents of Lyme disease and other zoonoses in North America.</title>
        <authorList>
            <person name="Milovic A."/>
            <person name="Bassam K."/>
            <person name="Shao H."/>
            <person name="Chatzistamou I."/>
            <person name="Tufts D.M."/>
            <person name="Diuk-Wasser M."/>
            <person name="Barbour A.G."/>
        </authorList>
    </citation>
    <scope>NUCLEOTIDE SEQUENCE</scope>
    <source>
        <strain evidence="1">LL30</strain>
    </source>
</reference>
<accession>A0A650ELE2</accession>
<evidence type="ECO:0000313" key="1">
    <source>
        <dbReference type="EMBL" id="QGT50627.1"/>
    </source>
</evidence>
<organism evidence="1">
    <name type="scientific">uncultured Elusimicrobia bacterium</name>
    <dbReference type="NCBI Taxonomy" id="699876"/>
    <lineage>
        <taxon>Bacteria</taxon>
        <taxon>Pseudomonadati</taxon>
        <taxon>Elusimicrobiota</taxon>
        <taxon>Elusimicrobia</taxon>
        <taxon>environmental samples</taxon>
    </lineage>
</organism>
<protein>
    <submittedName>
        <fullName evidence="1">Uncharacterized protein</fullName>
    </submittedName>
</protein>